<dbReference type="RefSeq" id="XP_030541234.1">
    <property type="nucleotide sequence ID" value="XM_030685374.2"/>
</dbReference>
<feature type="compositionally biased region" description="Basic and acidic residues" evidence="11">
    <location>
        <begin position="1387"/>
        <end position="1396"/>
    </location>
</feature>
<evidence type="ECO:0000256" key="9">
    <source>
        <dbReference type="ARBA" id="ARBA00022833"/>
    </source>
</evidence>
<feature type="region of interest" description="Disordered" evidence="11">
    <location>
        <begin position="1387"/>
        <end position="1451"/>
    </location>
</feature>
<keyword evidence="4" id="KW-0489">Methyltransferase</keyword>
<dbReference type="InterPro" id="IPR011124">
    <property type="entry name" value="Znf_CW"/>
</dbReference>
<dbReference type="Pfam" id="PF17907">
    <property type="entry name" value="AWS"/>
    <property type="match status" value="1"/>
</dbReference>
<dbReference type="SMART" id="SM00317">
    <property type="entry name" value="SET"/>
    <property type="match status" value="1"/>
</dbReference>
<evidence type="ECO:0000256" key="10">
    <source>
        <dbReference type="ARBA" id="ARBA00023242"/>
    </source>
</evidence>
<feature type="region of interest" description="Disordered" evidence="11">
    <location>
        <begin position="1704"/>
        <end position="1780"/>
    </location>
</feature>
<feature type="compositionally biased region" description="Polar residues" evidence="11">
    <location>
        <begin position="1771"/>
        <end position="1780"/>
    </location>
</feature>
<keyword evidence="9" id="KW-0862">Zinc</keyword>
<dbReference type="PROSITE" id="PS50280">
    <property type="entry name" value="SET"/>
    <property type="match status" value="1"/>
</dbReference>
<feature type="region of interest" description="Disordered" evidence="11">
    <location>
        <begin position="1329"/>
        <end position="1364"/>
    </location>
</feature>
<dbReference type="CDD" id="cd19172">
    <property type="entry name" value="SET_SETD2"/>
    <property type="match status" value="1"/>
</dbReference>
<reference evidence="17" key="2">
    <citation type="submission" date="2025-08" db="UniProtKB">
        <authorList>
            <consortium name="RefSeq"/>
        </authorList>
    </citation>
    <scope>IDENTIFICATION</scope>
    <source>
        <tissue evidence="17">Leaf</tissue>
    </source>
</reference>
<evidence type="ECO:0000256" key="7">
    <source>
        <dbReference type="ARBA" id="ARBA00022723"/>
    </source>
</evidence>
<feature type="compositionally biased region" description="Basic and acidic residues" evidence="11">
    <location>
        <begin position="1407"/>
        <end position="1427"/>
    </location>
</feature>
<feature type="compositionally biased region" description="Basic residues" evidence="11">
    <location>
        <begin position="474"/>
        <end position="486"/>
    </location>
</feature>
<feature type="region of interest" description="Disordered" evidence="11">
    <location>
        <begin position="439"/>
        <end position="487"/>
    </location>
</feature>
<keyword evidence="8" id="KW-0863">Zinc-finger</keyword>
<evidence type="ECO:0000256" key="5">
    <source>
        <dbReference type="ARBA" id="ARBA00022679"/>
    </source>
</evidence>
<feature type="compositionally biased region" description="Basic and acidic residues" evidence="11">
    <location>
        <begin position="1710"/>
        <end position="1737"/>
    </location>
</feature>
<dbReference type="Gene3D" id="2.170.270.10">
    <property type="entry name" value="SET domain"/>
    <property type="match status" value="1"/>
</dbReference>
<feature type="domain" description="CW-type" evidence="14">
    <location>
        <begin position="976"/>
        <end position="1030"/>
    </location>
</feature>
<dbReference type="InterPro" id="IPR046341">
    <property type="entry name" value="SET_dom_sf"/>
</dbReference>
<evidence type="ECO:0000313" key="16">
    <source>
        <dbReference type="Proteomes" id="UP000827889"/>
    </source>
</evidence>
<evidence type="ECO:0000256" key="3">
    <source>
        <dbReference type="ARBA" id="ARBA00022454"/>
    </source>
</evidence>
<dbReference type="PROSITE" id="PS51215">
    <property type="entry name" value="AWS"/>
    <property type="match status" value="1"/>
</dbReference>
<keyword evidence="7" id="KW-0479">Metal-binding</keyword>
<feature type="compositionally biased region" description="Polar residues" evidence="11">
    <location>
        <begin position="863"/>
        <end position="876"/>
    </location>
</feature>
<feature type="compositionally biased region" description="Low complexity" evidence="11">
    <location>
        <begin position="460"/>
        <end position="473"/>
    </location>
</feature>
<evidence type="ECO:0000313" key="17">
    <source>
        <dbReference type="RefSeq" id="XP_030541234.1"/>
    </source>
</evidence>
<evidence type="ECO:0000256" key="4">
    <source>
        <dbReference type="ARBA" id="ARBA00022603"/>
    </source>
</evidence>
<feature type="domain" description="AWS" evidence="15">
    <location>
        <begin position="1090"/>
        <end position="1140"/>
    </location>
</feature>
<feature type="compositionally biased region" description="Polar residues" evidence="11">
    <location>
        <begin position="667"/>
        <end position="676"/>
    </location>
</feature>
<evidence type="ECO:0000259" key="12">
    <source>
        <dbReference type="PROSITE" id="PS50280"/>
    </source>
</evidence>
<keyword evidence="5" id="KW-0808">Transferase</keyword>
<dbReference type="KEGG" id="rarg:115748732"/>
<dbReference type="GO" id="GO:0005694">
    <property type="term" value="C:chromosome"/>
    <property type="evidence" value="ECO:0007669"/>
    <property type="project" value="UniProtKB-SubCell"/>
</dbReference>
<dbReference type="OrthoDB" id="422362at2759"/>
<evidence type="ECO:0000259" key="15">
    <source>
        <dbReference type="PROSITE" id="PS51215"/>
    </source>
</evidence>
<evidence type="ECO:0000256" key="8">
    <source>
        <dbReference type="ARBA" id="ARBA00022771"/>
    </source>
</evidence>
<accession>A0A8B8Q2C0</accession>
<dbReference type="PROSITE" id="PS50868">
    <property type="entry name" value="POST_SET"/>
    <property type="match status" value="1"/>
</dbReference>
<dbReference type="InterPro" id="IPR001214">
    <property type="entry name" value="SET_dom"/>
</dbReference>
<keyword evidence="10" id="KW-0539">Nucleus</keyword>
<dbReference type="GO" id="GO:0046975">
    <property type="term" value="F:histone H3K36 methyltransferase activity"/>
    <property type="evidence" value="ECO:0007669"/>
    <property type="project" value="InterPro"/>
</dbReference>
<dbReference type="SMART" id="SM00570">
    <property type="entry name" value="AWS"/>
    <property type="match status" value="1"/>
</dbReference>
<feature type="region of interest" description="Disordered" evidence="11">
    <location>
        <begin position="653"/>
        <end position="676"/>
    </location>
</feature>
<dbReference type="Proteomes" id="UP000827889">
    <property type="component" value="Chromosome 2"/>
</dbReference>
<keyword evidence="3" id="KW-0158">Chromosome</keyword>
<proteinExistence type="predicted"/>
<evidence type="ECO:0000259" key="14">
    <source>
        <dbReference type="PROSITE" id="PS51050"/>
    </source>
</evidence>
<organism evidence="16 17">
    <name type="scientific">Rhodamnia argentea</name>
    <dbReference type="NCBI Taxonomy" id="178133"/>
    <lineage>
        <taxon>Eukaryota</taxon>
        <taxon>Viridiplantae</taxon>
        <taxon>Streptophyta</taxon>
        <taxon>Embryophyta</taxon>
        <taxon>Tracheophyta</taxon>
        <taxon>Spermatophyta</taxon>
        <taxon>Magnoliopsida</taxon>
        <taxon>eudicotyledons</taxon>
        <taxon>Gunneridae</taxon>
        <taxon>Pentapetalae</taxon>
        <taxon>rosids</taxon>
        <taxon>malvids</taxon>
        <taxon>Myrtales</taxon>
        <taxon>Myrtaceae</taxon>
        <taxon>Myrtoideae</taxon>
        <taxon>Myrteae</taxon>
        <taxon>Australasian group</taxon>
        <taxon>Rhodamnia</taxon>
    </lineage>
</organism>
<feature type="region of interest" description="Disordered" evidence="11">
    <location>
        <begin position="863"/>
        <end position="916"/>
    </location>
</feature>
<dbReference type="Pfam" id="PF00856">
    <property type="entry name" value="SET"/>
    <property type="match status" value="1"/>
</dbReference>
<dbReference type="GO" id="GO:0032259">
    <property type="term" value="P:methylation"/>
    <property type="evidence" value="ECO:0007669"/>
    <property type="project" value="UniProtKB-KW"/>
</dbReference>
<comment type="subcellular location">
    <subcellularLocation>
        <location evidence="2">Chromosome</location>
    </subcellularLocation>
    <subcellularLocation>
        <location evidence="1">Nucleus</location>
    </subcellularLocation>
</comment>
<evidence type="ECO:0000256" key="2">
    <source>
        <dbReference type="ARBA" id="ARBA00004286"/>
    </source>
</evidence>
<feature type="region of interest" description="Disordered" evidence="11">
    <location>
        <begin position="1850"/>
        <end position="1879"/>
    </location>
</feature>
<dbReference type="InterPro" id="IPR050777">
    <property type="entry name" value="SET2_Histone-Lys_MeTrsfase"/>
</dbReference>
<feature type="compositionally biased region" description="Basic residues" evidence="11">
    <location>
        <begin position="782"/>
        <end position="794"/>
    </location>
</feature>
<dbReference type="GO" id="GO:0005634">
    <property type="term" value="C:nucleus"/>
    <property type="evidence" value="ECO:0007669"/>
    <property type="project" value="UniProtKB-SubCell"/>
</dbReference>
<dbReference type="GeneID" id="115748732"/>
<evidence type="ECO:0000259" key="13">
    <source>
        <dbReference type="PROSITE" id="PS50868"/>
    </source>
</evidence>
<dbReference type="FunFam" id="2.170.270.10:FF:000035">
    <property type="entry name" value="Histone-lysine N-methyltransferase"/>
    <property type="match status" value="1"/>
</dbReference>
<dbReference type="Gene3D" id="3.30.40.100">
    <property type="match status" value="1"/>
</dbReference>
<dbReference type="Pfam" id="PF07496">
    <property type="entry name" value="zf-CW"/>
    <property type="match status" value="1"/>
</dbReference>
<feature type="compositionally biased region" description="Polar residues" evidence="11">
    <location>
        <begin position="1864"/>
        <end position="1875"/>
    </location>
</feature>
<dbReference type="SMART" id="SM00508">
    <property type="entry name" value="PostSET"/>
    <property type="match status" value="1"/>
</dbReference>
<keyword evidence="6" id="KW-0949">S-adenosyl-L-methionine</keyword>
<dbReference type="PROSITE" id="PS51050">
    <property type="entry name" value="ZF_CW"/>
    <property type="match status" value="1"/>
</dbReference>
<feature type="compositionally biased region" description="Polar residues" evidence="11">
    <location>
        <begin position="567"/>
        <end position="576"/>
    </location>
</feature>
<dbReference type="GO" id="GO:0008270">
    <property type="term" value="F:zinc ion binding"/>
    <property type="evidence" value="ECO:0007669"/>
    <property type="project" value="UniProtKB-KW"/>
</dbReference>
<dbReference type="InterPro" id="IPR006560">
    <property type="entry name" value="AWS_dom"/>
</dbReference>
<sequence>MTLNEAHGGGSNGGIMEEVKHNCTDSVNCLIAGKNTDGIGVDDGLASGDTEPGGGLLVLQGGESGVGSFHEATTIGCSYVENGEVDGENVAGLPDDRVEGSSEVKLSIDDSTDQMIMGKEDSSCDINVSLVGCKIASEEVTGTVDDSTTPDEACAFPLSGKSTVSMVENDGDSAIVEDYTLSRISSCSEAGVIPSANEAGSLDHLDLKDGQDVNSNAAVLSSEKGDTASATCTQLLPSKSYHETLEPSCSDDFASSFVAENRQKDDKNARGPSLEVFSEYREERVDFLGQMDVQIGNQISTSTGYATCGKEKPVDTLLPWEGRTEDRDMDVIGGPETFDSSGIEIPDPGIAFAADDAELTEEKLIISRECEGQLDESAGSSSGKGASEFTSQLTVAESHLLHSCLPSSTFINCSLKLKNVPEISAGVIIPNSKVDHFKDGTDDGKCSTQSDHSSETRGPKIVSSSSQKSSRISKSGRKTQAKRAARNSRNASKVVCLLETGEFVSEASKKKRTSLPKTARSSPWGALQNVSQLFERVNGLGFRQVKSQRRSKARTGGESDKKMKDQQVGNPNSSNGICCGSSTRIRLKVKLGKGPIQSSSNVLEVVKSAPPVSIVANTGTTTSFNGTNAEVPKMDNDGEYKSRVDGCLGKSSSKEKLLSADPRLSSGLETENSDTGLIEKSTGNATEDFLGIPDCAEIETAGGTADGGYLDPETSPDSEVINLVPEAQDCEGFREDIDEAVLLCAQEFAICENVDGSKRGKKKIKVPRRVNHALKDGLSGSKHTHKDKSSKKCGGRQNLSDCHLSKEDITASATVNASFECFSHSELLHSSVEAGFAVARASREVDNADRTFPEIDASLGLSESENTSGISCSTKSSGRKLSHSAKSSRVYKRGSKISNTSKSRKENRLSPLGKNRVKVENIDNRALSQVKSPMEADCDIAGDQVNKIDSNSDAGLVPISIPGSGTVSGDPGEQRVPLCNAWVRCDDCYKWRRIPAALADSIEDTDSNWTCKDNTDASFADCSIPQEKSNADINAELDISDASGEEDEGTARPNYKELGLSRLTVPQKSSFVRIESNNFLHRSRRTQTIDEIMVCHCKPPSNGKMGCGDECLNRMLNIECVQGTCPCGDLCSNQQFQKRKYAKMQWLRCGKKGYGLQVLEDVSKGGFIIEYVGEVLDMPAYKSRQRDYASQGHKHFYFMTLNGSEVIDACAKGNLGRFINHSCDPNCRTEKWMVNGEICIGLFAVRDIKKGEEVTFDYNYVRVFGAAAKKCVCGSPQCRGYIGGDPLNTEVIVQGDSDDEYPEPIMLREDGGMVHPLNQLGRKITSGYESSMDQSAADIGKSRTSVDNGDPNTKVPSSDLPVDIIPQVNDDASVSVSTTQQEIVAEEVRNASEKSEASSLSKPLSKLHHDDANSSRTKKFDTIDKRLHPLVKQSRSSGSIKKSKDSGSSVNMDKVQGMAHKTQMVFSKPRKAVEGSSASRFEGVEEKLNELLDADGGISKRKDAPKGYLKLLFLTAASGDRGNEAIQSNRDLSMILDALLKTRSRVVLVDIISKNGLQMLHNIMKQYRRDFKKIPILRKLLKVLEYLAVREVLTLEHIASGPPCPGMESFRESILSLTEHDDKQVHQIARNFRDKWIPKPIRKFGFADRVSALHNDWRDQGGRPTEVIDSFRQPMLATTMVAPVSQDSGRTSCAEDNLVNGKKIRKRKSRWDQDAEPIKHPRFSQHEEQVSEEKRDCPGSVSLESSLGETVVADGRHRNSCEDVPPGFSSPPDTSRLSSNTSMGMDVSHENVYPSDCPFNVVAGNPQGKFVSRLPVSYGIPLYFLQHLGKAQAESMESWIVAPGIPFHPFPPLPQLPRERKRQSPAQNDDSQNAVHSAETAQVDECSQASFIDESSTGTSASNLADSEGTCANSQQMFKRVKISSQDLSRRYFRQQKWTNTKVPPWLRKRNCWGYSVNNSKSAMCSIGLGNGVNGQKNWDLSDDLNCKVRRDDGNYR</sequence>
<dbReference type="InterPro" id="IPR003616">
    <property type="entry name" value="Post-SET_dom"/>
</dbReference>
<gene>
    <name evidence="17" type="primary">LOC115748732</name>
</gene>
<feature type="compositionally biased region" description="Polar residues" evidence="11">
    <location>
        <begin position="1342"/>
        <end position="1356"/>
    </location>
</feature>
<feature type="domain" description="SET" evidence="12">
    <location>
        <begin position="1142"/>
        <end position="1259"/>
    </location>
</feature>
<feature type="region of interest" description="Disordered" evidence="11">
    <location>
        <begin position="544"/>
        <end position="576"/>
    </location>
</feature>
<evidence type="ECO:0000256" key="6">
    <source>
        <dbReference type="ARBA" id="ARBA00022691"/>
    </source>
</evidence>
<name>A0A8B8Q2C0_9MYRT</name>
<evidence type="ECO:0000256" key="11">
    <source>
        <dbReference type="SAM" id="MobiDB-lite"/>
    </source>
</evidence>
<feature type="compositionally biased region" description="Basic and acidic residues" evidence="11">
    <location>
        <begin position="555"/>
        <end position="565"/>
    </location>
</feature>
<feature type="domain" description="Post-SET" evidence="13">
    <location>
        <begin position="1267"/>
        <end position="1283"/>
    </location>
</feature>
<evidence type="ECO:0000256" key="1">
    <source>
        <dbReference type="ARBA" id="ARBA00004123"/>
    </source>
</evidence>
<feature type="region of interest" description="Disordered" evidence="11">
    <location>
        <begin position="774"/>
        <end position="796"/>
    </location>
</feature>
<reference evidence="16" key="1">
    <citation type="submission" date="2025-05" db="UniProtKB">
        <authorList>
            <consortium name="RefSeq"/>
        </authorList>
    </citation>
    <scope>NUCLEOTIDE SEQUENCE [LARGE SCALE GENOMIC DNA]</scope>
</reference>
<dbReference type="PANTHER" id="PTHR22884">
    <property type="entry name" value="SET DOMAIN PROTEINS"/>
    <property type="match status" value="1"/>
</dbReference>
<keyword evidence="16" id="KW-1185">Reference proteome</keyword>
<protein>
    <submittedName>
        <fullName evidence="17">Histone-lysine N-methyltransferase ASHH2</fullName>
    </submittedName>
</protein>
<dbReference type="InterPro" id="IPR044437">
    <property type="entry name" value="SETD2/Set2_SET"/>
</dbReference>
<dbReference type="SUPFAM" id="SSF82199">
    <property type="entry name" value="SET domain"/>
    <property type="match status" value="1"/>
</dbReference>